<accession>A0A401LKI3</accession>
<keyword evidence="2 4" id="KW-0479">Metal-binding</keyword>
<dbReference type="GO" id="GO:0016226">
    <property type="term" value="P:iron-sulfur cluster assembly"/>
    <property type="evidence" value="ECO:0007669"/>
    <property type="project" value="UniProtKB-UniRule"/>
</dbReference>
<dbReference type="InterPro" id="IPR047584">
    <property type="entry name" value="CyaY"/>
</dbReference>
<dbReference type="AlphaFoldDB" id="A0A388SEP8"/>
<sequence length="102" mass="11301">MNQTLFIEKAEALLRKVEDSDALSMADADRSGNVLTIEFDSGEQIVINIQTPTEQVWLASRVTGGFHFSWDGEAWKDSDGEDFWSVLGRAASQLSGETVTFE</sequence>
<gene>
    <name evidence="4 5" type="primary">cyaY</name>
    <name evidence="5" type="ORF">MESMUL_05180</name>
</gene>
<keyword evidence="6" id="KW-1185">Reference proteome</keyword>
<dbReference type="Pfam" id="PF01491">
    <property type="entry name" value="Frataxin_Cyay"/>
    <property type="match status" value="1"/>
</dbReference>
<reference evidence="5 6" key="1">
    <citation type="journal article" date="2018" name="Int. J. Syst. Evol. Microbiol.">
        <title>Mesosutterella multiformis gen. nov., sp. nov., a member of the family Sutterellaceae and Sutterella megalosphaeroides sp. nov., isolated from human faeces.</title>
        <authorList>
            <person name="Sakamoto M."/>
            <person name="Ikeyama N."/>
            <person name="Kunihiro T."/>
            <person name="Iino T."/>
            <person name="Yuki M."/>
            <person name="Ohkuma M."/>
        </authorList>
    </citation>
    <scope>NUCLEOTIDE SEQUENCE [LARGE SCALE GENOMIC DNA]</scope>
    <source>
        <strain evidence="5 6">4NBBH2</strain>
    </source>
</reference>
<dbReference type="PANTHER" id="PTHR16821:SF2">
    <property type="entry name" value="FRATAXIN, MITOCHONDRIAL"/>
    <property type="match status" value="1"/>
</dbReference>
<evidence type="ECO:0000313" key="6">
    <source>
        <dbReference type="Proteomes" id="UP000266091"/>
    </source>
</evidence>
<protein>
    <recommendedName>
        <fullName evidence="4">Iron-sulfur cluster assembly protein CyaY</fullName>
    </recommendedName>
</protein>
<keyword evidence="3 4" id="KW-0408">Iron</keyword>
<dbReference type="OrthoDB" id="285675at2"/>
<dbReference type="NCBIfam" id="TIGR03421">
    <property type="entry name" value="FeS_CyaY"/>
    <property type="match status" value="1"/>
</dbReference>
<dbReference type="EMBL" id="BGZJ01000001">
    <property type="protein sequence ID" value="GBO93164.1"/>
    <property type="molecule type" value="Genomic_DNA"/>
</dbReference>
<organism evidence="5 6">
    <name type="scientific">Mesosutterella multiformis</name>
    <dbReference type="NCBI Taxonomy" id="2259133"/>
    <lineage>
        <taxon>Bacteria</taxon>
        <taxon>Pseudomonadati</taxon>
        <taxon>Pseudomonadota</taxon>
        <taxon>Betaproteobacteria</taxon>
        <taxon>Burkholderiales</taxon>
        <taxon>Sutterellaceae</taxon>
        <taxon>Mesosutterella</taxon>
    </lineage>
</organism>
<dbReference type="InterPro" id="IPR002908">
    <property type="entry name" value="Frataxin/CyaY"/>
</dbReference>
<name>A0A388SEP8_9BURK</name>
<dbReference type="GO" id="GO:0008199">
    <property type="term" value="F:ferric iron binding"/>
    <property type="evidence" value="ECO:0007669"/>
    <property type="project" value="InterPro"/>
</dbReference>
<comment type="function">
    <text evidence="4">Involved in iron-sulfur (Fe-S) cluster assembly. May act as a regulator of Fe-S biogenesis.</text>
</comment>
<dbReference type="SUPFAM" id="SSF55387">
    <property type="entry name" value="Frataxin/Nqo15-like"/>
    <property type="match status" value="1"/>
</dbReference>
<dbReference type="SMART" id="SM01219">
    <property type="entry name" value="Frataxin_Cyay"/>
    <property type="match status" value="1"/>
</dbReference>
<comment type="caution">
    <text evidence="5">The sequence shown here is derived from an EMBL/GenBank/DDBJ whole genome shotgun (WGS) entry which is preliminary data.</text>
</comment>
<dbReference type="HAMAP" id="MF_00142">
    <property type="entry name" value="CyaY"/>
    <property type="match status" value="1"/>
</dbReference>
<evidence type="ECO:0000313" key="5">
    <source>
        <dbReference type="EMBL" id="GBO93164.1"/>
    </source>
</evidence>
<evidence type="ECO:0000256" key="2">
    <source>
        <dbReference type="ARBA" id="ARBA00022723"/>
    </source>
</evidence>
<dbReference type="InterPro" id="IPR036524">
    <property type="entry name" value="Frataxin/CyaY_sf"/>
</dbReference>
<evidence type="ECO:0000256" key="1">
    <source>
        <dbReference type="ARBA" id="ARBA00008183"/>
    </source>
</evidence>
<dbReference type="Gene3D" id="3.30.920.10">
    <property type="entry name" value="Frataxin/CyaY"/>
    <property type="match status" value="1"/>
</dbReference>
<dbReference type="RefSeq" id="WP_022443502.1">
    <property type="nucleotide sequence ID" value="NZ_BGZJ01000001.1"/>
</dbReference>
<evidence type="ECO:0000256" key="4">
    <source>
        <dbReference type="HAMAP-Rule" id="MF_00142"/>
    </source>
</evidence>
<dbReference type="PROSITE" id="PS50810">
    <property type="entry name" value="FRATAXIN_2"/>
    <property type="match status" value="1"/>
</dbReference>
<evidence type="ECO:0000256" key="3">
    <source>
        <dbReference type="ARBA" id="ARBA00023004"/>
    </source>
</evidence>
<dbReference type="GO" id="GO:0005737">
    <property type="term" value="C:cytoplasm"/>
    <property type="evidence" value="ECO:0007669"/>
    <property type="project" value="UniProtKB-ARBA"/>
</dbReference>
<comment type="similarity">
    <text evidence="1 4">Belongs to the frataxin family.</text>
</comment>
<dbReference type="Proteomes" id="UP000266091">
    <property type="component" value="Unassembled WGS sequence"/>
</dbReference>
<dbReference type="PANTHER" id="PTHR16821">
    <property type="entry name" value="FRATAXIN"/>
    <property type="match status" value="1"/>
</dbReference>
<proteinExistence type="inferred from homology"/>
<accession>A0A388SEP8</accession>